<dbReference type="AlphaFoldDB" id="A0A2P2DYL8"/>
<dbReference type="EMBL" id="BFBB01000003">
    <property type="protein sequence ID" value="GBF49706.1"/>
    <property type="molecule type" value="Genomic_DNA"/>
</dbReference>
<proteinExistence type="predicted"/>
<accession>A0A2P2DYL8</accession>
<keyword evidence="2" id="KW-1185">Reference proteome</keyword>
<organism evidence="1 2">
    <name type="scientific">Leptospira ryugenii</name>
    <dbReference type="NCBI Taxonomy" id="1917863"/>
    <lineage>
        <taxon>Bacteria</taxon>
        <taxon>Pseudomonadati</taxon>
        <taxon>Spirochaetota</taxon>
        <taxon>Spirochaetia</taxon>
        <taxon>Leptospirales</taxon>
        <taxon>Leptospiraceae</taxon>
        <taxon>Leptospira</taxon>
    </lineage>
</organism>
<reference evidence="1 2" key="1">
    <citation type="submission" date="2018-02" db="EMBL/GenBank/DDBJ databases">
        <title>Novel Leptospira species isolated from soil and water in Japan.</title>
        <authorList>
            <person name="Nakao R."/>
            <person name="Masuzawa T."/>
        </authorList>
    </citation>
    <scope>NUCLEOTIDE SEQUENCE [LARGE SCALE GENOMIC DNA]</scope>
    <source>
        <strain evidence="1 2">YH101</strain>
    </source>
</reference>
<evidence type="ECO:0000313" key="2">
    <source>
        <dbReference type="Proteomes" id="UP000245133"/>
    </source>
</evidence>
<protein>
    <submittedName>
        <fullName evidence="1">Uncharacterized protein</fullName>
    </submittedName>
</protein>
<sequence>MEEMKVLKKQKTIVFPVFFVSILSFIHPSLLQAEVTCTGAACTVLPASIRTQLNSVDQAFQTQYTDKVLESMAESAILTNINSSLMGPGLVNRFQIGAGMGLAGQRKEDITVQYQSLTFDKLPNVGASISPNLMFAVNLGWLTGGGPSDTEADLKTFLHRFNLYVHGFQFNFSNGDVQKAIEAQNKNLDLGGDITNAGFMLRFHLYESYSDGWGLFEFSGISIGMGMHYQRQRINLSYDDNKVQAITLGPAIGTWGGATKFDYNSTLTSVPLDVRTGFRMFYILNFFVGGGTSLNFGSTNLSLQREGPLVLAIDSSSLTSSLSAELAALVPSSQLSQTRTGTLALDLSGSATAPNTTNYVLAGLELNVFLTKLTVEAMASQRVQSVMVGAKVAF</sequence>
<comment type="caution">
    <text evidence="1">The sequence shown here is derived from an EMBL/GenBank/DDBJ whole genome shotgun (WGS) entry which is preliminary data.</text>
</comment>
<gene>
    <name evidence="1" type="ORF">LPTSP4_12220</name>
</gene>
<dbReference type="NCBIfam" id="NF047512">
    <property type="entry name" value="LIC_11975_fam"/>
    <property type="match status" value="1"/>
</dbReference>
<dbReference type="Proteomes" id="UP000245133">
    <property type="component" value="Unassembled WGS sequence"/>
</dbReference>
<dbReference type="InterPro" id="IPR058232">
    <property type="entry name" value="Lsa36-like"/>
</dbReference>
<name>A0A2P2DYL8_9LEPT</name>
<dbReference type="OrthoDB" id="340297at2"/>
<evidence type="ECO:0000313" key="1">
    <source>
        <dbReference type="EMBL" id="GBF49706.1"/>
    </source>
</evidence>